<organism evidence="11 12">
    <name type="scientific">Hoeflea algicola</name>
    <dbReference type="NCBI Taxonomy" id="2983763"/>
    <lineage>
        <taxon>Bacteria</taxon>
        <taxon>Pseudomonadati</taxon>
        <taxon>Pseudomonadota</taxon>
        <taxon>Alphaproteobacteria</taxon>
        <taxon>Hyphomicrobiales</taxon>
        <taxon>Rhizobiaceae</taxon>
        <taxon>Hoeflea</taxon>
    </lineage>
</organism>
<dbReference type="EMBL" id="JAOVZR010000001">
    <property type="protein sequence ID" value="MCY0150176.1"/>
    <property type="molecule type" value="Genomic_DNA"/>
</dbReference>
<dbReference type="CDD" id="cd03216">
    <property type="entry name" value="ABC_Carb_Monos_I"/>
    <property type="match status" value="1"/>
</dbReference>
<keyword evidence="8" id="KW-1278">Translocase</keyword>
<dbReference type="PANTHER" id="PTHR43790">
    <property type="entry name" value="CARBOHYDRATE TRANSPORT ATP-BINDING PROTEIN MG119-RELATED"/>
    <property type="match status" value="1"/>
</dbReference>
<dbReference type="Gene3D" id="3.40.50.300">
    <property type="entry name" value="P-loop containing nucleotide triphosphate hydrolases"/>
    <property type="match status" value="2"/>
</dbReference>
<dbReference type="PROSITE" id="PS00211">
    <property type="entry name" value="ABC_TRANSPORTER_1"/>
    <property type="match status" value="1"/>
</dbReference>
<evidence type="ECO:0000256" key="8">
    <source>
        <dbReference type="ARBA" id="ARBA00022967"/>
    </source>
</evidence>
<evidence type="ECO:0000313" key="11">
    <source>
        <dbReference type="EMBL" id="MCY0150176.1"/>
    </source>
</evidence>
<evidence type="ECO:0000313" key="12">
    <source>
        <dbReference type="Proteomes" id="UP001073227"/>
    </source>
</evidence>
<dbReference type="InterPro" id="IPR003439">
    <property type="entry name" value="ABC_transporter-like_ATP-bd"/>
</dbReference>
<keyword evidence="5" id="KW-0677">Repeat</keyword>
<keyword evidence="12" id="KW-1185">Reference proteome</keyword>
<reference evidence="11" key="1">
    <citation type="submission" date="2022-10" db="EMBL/GenBank/DDBJ databases">
        <title>Hoeflea sp. G2-23, isolated from marine algae.</title>
        <authorList>
            <person name="Kristyanto S."/>
            <person name="Kim J.M."/>
            <person name="Jeon C.O."/>
        </authorList>
    </citation>
    <scope>NUCLEOTIDE SEQUENCE</scope>
    <source>
        <strain evidence="11">G2-23</strain>
    </source>
</reference>
<keyword evidence="3" id="KW-1003">Cell membrane</keyword>
<dbReference type="InterPro" id="IPR027417">
    <property type="entry name" value="P-loop_NTPase"/>
</dbReference>
<evidence type="ECO:0000256" key="2">
    <source>
        <dbReference type="ARBA" id="ARBA00022448"/>
    </source>
</evidence>
<comment type="caution">
    <text evidence="11">The sequence shown here is derived from an EMBL/GenBank/DDBJ whole genome shotgun (WGS) entry which is preliminary data.</text>
</comment>
<dbReference type="PANTHER" id="PTHR43790:SF3">
    <property type="entry name" value="D-ALLOSE IMPORT ATP-BINDING PROTEIN ALSA-RELATED"/>
    <property type="match status" value="1"/>
</dbReference>
<sequence length="500" mass="53899">MVFLDVNGLSKRFGGIVALDNASFSGAEGEVHALLGENGAGKSTFIQILSGALRPDSGTISLGGAAFTAATPDMAASAGIAAVFQELSVIPDLTVEQNIWFRREPRKFGGMVDRREMRRRSEALLTAYNFPPLDLDADLRSLNLAEQQITEIAKGLSKNTRVIILDEATSALPATEAQWLLKTSRKIAEEGRLVIFISHRMSEVRFVADRLTIFRNGETVGTHRIDAVSDDDIVTQMIGRRLASLYPHRTPSETGRIALRVDRMHSRQGLKDVSFALSEGEVLGVGGLQGHGQRELFQSIFGASSAEGGVELWGRPANIGSPRDALTGKDGIALVPEDRKGQGLLLDKSVAQNLTLSILPLLSRSGLVDRTREASAVDQMIEKLSIKVGSRAQTVGTLSGGNQQKVVIGKMLLTGAKVLLLYDPTRGVDVGTKAEIFRLMRELAAQGYAILFYSSDLSELVNVADRVIVMRNGETVDTIATPDLTEEAILSAAVLDTRGH</sequence>
<dbReference type="Pfam" id="PF00005">
    <property type="entry name" value="ABC_tran"/>
    <property type="match status" value="2"/>
</dbReference>
<evidence type="ECO:0000256" key="7">
    <source>
        <dbReference type="ARBA" id="ARBA00022840"/>
    </source>
</evidence>
<keyword evidence="7 11" id="KW-0067">ATP-binding</keyword>
<feature type="domain" description="ABC transporter" evidence="10">
    <location>
        <begin position="4"/>
        <end position="241"/>
    </location>
</feature>
<dbReference type="RefSeq" id="WP_267655615.1">
    <property type="nucleotide sequence ID" value="NZ_JAOVZR010000001.1"/>
</dbReference>
<dbReference type="Proteomes" id="UP001073227">
    <property type="component" value="Unassembled WGS sequence"/>
</dbReference>
<dbReference type="GO" id="GO:0005524">
    <property type="term" value="F:ATP binding"/>
    <property type="evidence" value="ECO:0007669"/>
    <property type="project" value="UniProtKB-KW"/>
</dbReference>
<name>A0ABT3ZEE9_9HYPH</name>
<dbReference type="PROSITE" id="PS50893">
    <property type="entry name" value="ABC_TRANSPORTER_2"/>
    <property type="match status" value="2"/>
</dbReference>
<feature type="domain" description="ABC transporter" evidence="10">
    <location>
        <begin position="240"/>
        <end position="497"/>
    </location>
</feature>
<evidence type="ECO:0000256" key="4">
    <source>
        <dbReference type="ARBA" id="ARBA00022597"/>
    </source>
</evidence>
<dbReference type="InterPro" id="IPR050107">
    <property type="entry name" value="ABC_carbohydrate_import_ATPase"/>
</dbReference>
<keyword evidence="6" id="KW-0547">Nucleotide-binding</keyword>
<keyword evidence="2" id="KW-0813">Transport</keyword>
<keyword evidence="9" id="KW-0472">Membrane</keyword>
<accession>A0ABT3ZEE9</accession>
<evidence type="ECO:0000259" key="10">
    <source>
        <dbReference type="PROSITE" id="PS50893"/>
    </source>
</evidence>
<evidence type="ECO:0000256" key="6">
    <source>
        <dbReference type="ARBA" id="ARBA00022741"/>
    </source>
</evidence>
<dbReference type="CDD" id="cd03215">
    <property type="entry name" value="ABC_Carb_Monos_II"/>
    <property type="match status" value="1"/>
</dbReference>
<comment type="similarity">
    <text evidence="1">Belongs to the ABC transporter superfamily.</text>
</comment>
<evidence type="ECO:0000256" key="9">
    <source>
        <dbReference type="ARBA" id="ARBA00023136"/>
    </source>
</evidence>
<dbReference type="InterPro" id="IPR003593">
    <property type="entry name" value="AAA+_ATPase"/>
</dbReference>
<evidence type="ECO:0000256" key="3">
    <source>
        <dbReference type="ARBA" id="ARBA00022475"/>
    </source>
</evidence>
<dbReference type="InterPro" id="IPR017871">
    <property type="entry name" value="ABC_transporter-like_CS"/>
</dbReference>
<dbReference type="SUPFAM" id="SSF52540">
    <property type="entry name" value="P-loop containing nucleoside triphosphate hydrolases"/>
    <property type="match status" value="2"/>
</dbReference>
<gene>
    <name evidence="11" type="ORF">OEG84_21330</name>
</gene>
<protein>
    <submittedName>
        <fullName evidence="11">Sugar ABC transporter ATP-binding protein</fullName>
    </submittedName>
</protein>
<evidence type="ECO:0000256" key="5">
    <source>
        <dbReference type="ARBA" id="ARBA00022737"/>
    </source>
</evidence>
<proteinExistence type="inferred from homology"/>
<evidence type="ECO:0000256" key="1">
    <source>
        <dbReference type="ARBA" id="ARBA00005417"/>
    </source>
</evidence>
<dbReference type="SMART" id="SM00382">
    <property type="entry name" value="AAA"/>
    <property type="match status" value="1"/>
</dbReference>
<keyword evidence="4" id="KW-0762">Sugar transport</keyword>